<name>A0ACD4C4J2_9BACI</name>
<accession>A0ACD4C4J2</accession>
<dbReference type="EMBL" id="CP104558">
    <property type="protein sequence ID" value="UXH43314.1"/>
    <property type="molecule type" value="Genomic_DNA"/>
</dbReference>
<organism evidence="1 2">
    <name type="scientific">Rossellomorea vietnamensis</name>
    <dbReference type="NCBI Taxonomy" id="218284"/>
    <lineage>
        <taxon>Bacteria</taxon>
        <taxon>Bacillati</taxon>
        <taxon>Bacillota</taxon>
        <taxon>Bacilli</taxon>
        <taxon>Bacillales</taxon>
        <taxon>Bacillaceae</taxon>
        <taxon>Rossellomorea</taxon>
    </lineage>
</organism>
<dbReference type="Proteomes" id="UP001064027">
    <property type="component" value="Chromosome"/>
</dbReference>
<protein>
    <submittedName>
        <fullName evidence="1">Tripartite tricarboxylate transporter substrate binding protein</fullName>
    </submittedName>
</protein>
<evidence type="ECO:0000313" key="2">
    <source>
        <dbReference type="Proteomes" id="UP001064027"/>
    </source>
</evidence>
<reference evidence="1" key="1">
    <citation type="submission" date="2022-09" db="EMBL/GenBank/DDBJ databases">
        <title>Complete genome sequence of Rossellomorea vietnamensis strain RL-WG62, a newly isolated PGPR with the potential for plant salinity stress alleviation.</title>
        <authorList>
            <person name="Ren L."/>
            <person name="Wang G."/>
            <person name="Hu H."/>
        </authorList>
    </citation>
    <scope>NUCLEOTIDE SEQUENCE</scope>
    <source>
        <strain evidence="1">RL-WG62</strain>
    </source>
</reference>
<evidence type="ECO:0000313" key="1">
    <source>
        <dbReference type="EMBL" id="UXH43314.1"/>
    </source>
</evidence>
<proteinExistence type="predicted"/>
<sequence>MNLFKRMIGVFILLSLVLTVAGCGSTSQSSSNESSGDASDFPKKPITLIVPSSAGGGTDSTARALASATEEHLGQSIGVVNKPGGSGAVGMTEGANAKPDGYTVSMVFVELTMLDHLGLSPLSYEEFKPIGLVNLDPAALTVPADAPYDTVEEFVAYAKKHPGKVKVGNAGTGSIWHIAAESLEKNADIELNHIPFEGAAPAVTALVGGHVDAVTVSPAEVKSQLEAGNVKTLAVMSDDRSDIVPDVPTFKEEGFDMNTIATWRGLTVPKDTPDEVVKVLEDAFMKGAEEKEFMDFMKSNGLGVSLKSSSEFKEFMKENDTFFGGMIKELDLNG</sequence>
<keyword evidence="2" id="KW-1185">Reference proteome</keyword>
<gene>
    <name evidence="1" type="ORF">N5C46_16675</name>
</gene>